<dbReference type="Gramene" id="rna23618">
    <property type="protein sequence ID" value="RHN61180.1"/>
    <property type="gene ID" value="gene23618"/>
</dbReference>
<accession>A0A0C3WYF7</accession>
<dbReference type="AlphaFoldDB" id="G7JEW7"/>
<dbReference type="OrthoDB" id="26371at2759"/>
<dbReference type="PaxDb" id="3880-AES89025"/>
<protein>
    <submittedName>
        <fullName evidence="4">Putative Rab-GTPase-TBC domain-containing protein</fullName>
    </submittedName>
    <submittedName>
        <fullName evidence="3">RabGAP/TBC domain protein</fullName>
    </submittedName>
</protein>
<dbReference type="Proteomes" id="UP000002051">
    <property type="component" value="Chromosome 4"/>
</dbReference>
<dbReference type="Proteomes" id="UP000265566">
    <property type="component" value="Chromosome 4"/>
</dbReference>
<evidence type="ECO:0000259" key="2">
    <source>
        <dbReference type="PROSITE" id="PS50086"/>
    </source>
</evidence>
<dbReference type="Pfam" id="PF00566">
    <property type="entry name" value="RabGAP-TBC"/>
    <property type="match status" value="1"/>
</dbReference>
<reference evidence="3 6" key="1">
    <citation type="journal article" date="2011" name="Nature">
        <title>The Medicago genome provides insight into the evolution of rhizobial symbioses.</title>
        <authorList>
            <person name="Young N.D."/>
            <person name="Debelle F."/>
            <person name="Oldroyd G.E."/>
            <person name="Geurts R."/>
            <person name="Cannon S.B."/>
            <person name="Udvardi M.K."/>
            <person name="Benedito V.A."/>
            <person name="Mayer K.F."/>
            <person name="Gouzy J."/>
            <person name="Schoof H."/>
            <person name="Van de Peer Y."/>
            <person name="Proost S."/>
            <person name="Cook D.R."/>
            <person name="Meyers B.C."/>
            <person name="Spannagl M."/>
            <person name="Cheung F."/>
            <person name="De Mita S."/>
            <person name="Krishnakumar V."/>
            <person name="Gundlach H."/>
            <person name="Zhou S."/>
            <person name="Mudge J."/>
            <person name="Bharti A.K."/>
            <person name="Murray J.D."/>
            <person name="Naoumkina M.A."/>
            <person name="Rosen B."/>
            <person name="Silverstein K.A."/>
            <person name="Tang H."/>
            <person name="Rombauts S."/>
            <person name="Zhao P.X."/>
            <person name="Zhou P."/>
            <person name="Barbe V."/>
            <person name="Bardou P."/>
            <person name="Bechner M."/>
            <person name="Bellec A."/>
            <person name="Berger A."/>
            <person name="Berges H."/>
            <person name="Bidwell S."/>
            <person name="Bisseling T."/>
            <person name="Choisne N."/>
            <person name="Couloux A."/>
            <person name="Denny R."/>
            <person name="Deshpande S."/>
            <person name="Dai X."/>
            <person name="Doyle J.J."/>
            <person name="Dudez A.M."/>
            <person name="Farmer A.D."/>
            <person name="Fouteau S."/>
            <person name="Franken C."/>
            <person name="Gibelin C."/>
            <person name="Gish J."/>
            <person name="Goldstein S."/>
            <person name="Gonzalez A.J."/>
            <person name="Green P.J."/>
            <person name="Hallab A."/>
            <person name="Hartog M."/>
            <person name="Hua A."/>
            <person name="Humphray S.J."/>
            <person name="Jeong D.H."/>
            <person name="Jing Y."/>
            <person name="Jocker A."/>
            <person name="Kenton S.M."/>
            <person name="Kim D.J."/>
            <person name="Klee K."/>
            <person name="Lai H."/>
            <person name="Lang C."/>
            <person name="Lin S."/>
            <person name="Macmil S.L."/>
            <person name="Magdelenat G."/>
            <person name="Matthews L."/>
            <person name="McCorrison J."/>
            <person name="Monaghan E.L."/>
            <person name="Mun J.H."/>
            <person name="Najar F.Z."/>
            <person name="Nicholson C."/>
            <person name="Noirot C."/>
            <person name="O'Bleness M."/>
            <person name="Paule C.R."/>
            <person name="Poulain J."/>
            <person name="Prion F."/>
            <person name="Qin B."/>
            <person name="Qu C."/>
            <person name="Retzel E.F."/>
            <person name="Riddle C."/>
            <person name="Sallet E."/>
            <person name="Samain S."/>
            <person name="Samson N."/>
            <person name="Sanders I."/>
            <person name="Saurat O."/>
            <person name="Scarpelli C."/>
            <person name="Schiex T."/>
            <person name="Segurens B."/>
            <person name="Severin A.J."/>
            <person name="Sherrier D.J."/>
            <person name="Shi R."/>
            <person name="Sims S."/>
            <person name="Singer S.R."/>
            <person name="Sinharoy S."/>
            <person name="Sterck L."/>
            <person name="Viollet A."/>
            <person name="Wang B.B."/>
            <person name="Wang K."/>
            <person name="Wang M."/>
            <person name="Wang X."/>
            <person name="Warfsmann J."/>
            <person name="Weissenbach J."/>
            <person name="White D.D."/>
            <person name="White J.D."/>
            <person name="Wiley G.B."/>
            <person name="Wincker P."/>
            <person name="Xing Y."/>
            <person name="Yang L."/>
            <person name="Yao Z."/>
            <person name="Ying F."/>
            <person name="Zhai J."/>
            <person name="Zhou L."/>
            <person name="Zuber A."/>
            <person name="Denarie J."/>
            <person name="Dixon R.A."/>
            <person name="May G.D."/>
            <person name="Schwartz D.C."/>
            <person name="Rogers J."/>
            <person name="Quetier F."/>
            <person name="Town C.D."/>
            <person name="Roe B.A."/>
        </authorList>
    </citation>
    <scope>NUCLEOTIDE SEQUENCE [LARGE SCALE GENOMIC DNA]</scope>
    <source>
        <strain evidence="3">A17</strain>
        <strain evidence="5 6">cv. Jemalong A17</strain>
    </source>
</reference>
<evidence type="ECO:0000256" key="1">
    <source>
        <dbReference type="SAM" id="MobiDB-lite"/>
    </source>
</evidence>
<dbReference type="eggNOG" id="KOG1092">
    <property type="taxonomic scope" value="Eukaryota"/>
</dbReference>
<evidence type="ECO:0000313" key="4">
    <source>
        <dbReference type="EMBL" id="RHN61180.1"/>
    </source>
</evidence>
<keyword evidence="6" id="KW-1185">Reference proteome</keyword>
<dbReference type="PANTHER" id="PTHR22957">
    <property type="entry name" value="TBC1 DOMAIN FAMILY MEMBER GTPASE-ACTIVATING PROTEIN"/>
    <property type="match status" value="1"/>
</dbReference>
<dbReference type="STRING" id="3880.G7JEW7"/>
<reference evidence="5" key="3">
    <citation type="submission" date="2015-04" db="UniProtKB">
        <authorList>
            <consortium name="EnsemblPlants"/>
        </authorList>
    </citation>
    <scope>IDENTIFICATION</scope>
    <source>
        <strain evidence="5">cv. Jemalong A17</strain>
    </source>
</reference>
<proteinExistence type="predicted"/>
<dbReference type="SUPFAM" id="SSF47923">
    <property type="entry name" value="Ypt/Rab-GAP domain of gyp1p"/>
    <property type="match status" value="2"/>
</dbReference>
<dbReference type="PANTHER" id="PTHR22957:SF609">
    <property type="entry name" value="RAB-GTPASE-TBC DOMAIN-CONTAINING PROTEIN-RELATED"/>
    <property type="match status" value="1"/>
</dbReference>
<feature type="region of interest" description="Disordered" evidence="1">
    <location>
        <begin position="1"/>
        <end position="20"/>
    </location>
</feature>
<dbReference type="Gene3D" id="1.10.8.270">
    <property type="entry name" value="putative rabgap domain of human tbc1 domain family member 14 like domains"/>
    <property type="match status" value="1"/>
</dbReference>
<evidence type="ECO:0000313" key="3">
    <source>
        <dbReference type="EMBL" id="AES89025.2"/>
    </source>
</evidence>
<dbReference type="HOGENOM" id="CLU_018687_5_2_1"/>
<dbReference type="SMART" id="SM00164">
    <property type="entry name" value="TBC"/>
    <property type="match status" value="1"/>
</dbReference>
<dbReference type="PROSITE" id="PS50086">
    <property type="entry name" value="TBC_RABGAP"/>
    <property type="match status" value="1"/>
</dbReference>
<sequence>MNKPPRENHERNNNNNNTVTTLDSRFSQTLRNVQGLLKGRSMPGKVLMSRRSEPSDNLNSKVSSTFYKRSFSHNDAGTSDQISGAVEEEVQSTSKSVSAANVSKLKSSTSLGENLSEDIRKYTIGARATDSARVTKFNKVLSGTVVILDNLRELAWSGVPDYMRPKVWRLLLGYEPPNSDRKEGVLGRKRGEYLDCISQYYDIPDSERSDDEVNMLRQIAVDCPRTVPDVTFFQQQQVQKSLERILYAWAIRHPASGYVQGINDLVTPFLVVFISEHLEGGIDDWSMSDLSSDKISNVEADCYWCLSKLLDGMQDHYTFAQPGIQRLVFKLKELVRRIDEPISQHIEDQGLEFLQFAFRWFNCLLIREIPFDLITRLWDTYLAEGDALPDFLVYIFASFLLTWSDKLQRLEFQELVMFLQHLPTQNWTHQDLEMVLSRAFMWHSMFNNSPSHFAS</sequence>
<dbReference type="EMBL" id="PSQE01000004">
    <property type="protein sequence ID" value="RHN61180.1"/>
    <property type="molecule type" value="Genomic_DNA"/>
</dbReference>
<dbReference type="GO" id="GO:0005096">
    <property type="term" value="F:GTPase activator activity"/>
    <property type="evidence" value="ECO:0000318"/>
    <property type="project" value="GO_Central"/>
</dbReference>
<evidence type="ECO:0000313" key="5">
    <source>
        <dbReference type="EnsemblPlants" id="AES89025"/>
    </source>
</evidence>
<dbReference type="InterPro" id="IPR000195">
    <property type="entry name" value="Rab-GAP-TBC_dom"/>
</dbReference>
<dbReference type="EnsemblPlants" id="AES89025">
    <property type="protein sequence ID" value="AES89025"/>
    <property type="gene ID" value="MTR_4g068180"/>
</dbReference>
<feature type="region of interest" description="Disordered" evidence="1">
    <location>
        <begin position="39"/>
        <end position="61"/>
    </location>
</feature>
<dbReference type="KEGG" id="mtr:11420029"/>
<name>G7JEW7_MEDTR</name>
<feature type="domain" description="Rab-GAP TBC" evidence="2">
    <location>
        <begin position="158"/>
        <end position="385"/>
    </location>
</feature>
<reference evidence="4" key="4">
    <citation type="journal article" date="2018" name="Nat. Plants">
        <title>Whole-genome landscape of Medicago truncatula symbiotic genes.</title>
        <authorList>
            <person name="Pecrix Y."/>
            <person name="Gamas P."/>
            <person name="Carrere S."/>
        </authorList>
    </citation>
    <scope>NUCLEOTIDE SEQUENCE</scope>
    <source>
        <tissue evidence="4">Leaves</tissue>
    </source>
</reference>
<reference evidence="3 6" key="2">
    <citation type="journal article" date="2014" name="BMC Genomics">
        <title>An improved genome release (version Mt4.0) for the model legume Medicago truncatula.</title>
        <authorList>
            <person name="Tang H."/>
            <person name="Krishnakumar V."/>
            <person name="Bidwell S."/>
            <person name="Rosen B."/>
            <person name="Chan A."/>
            <person name="Zhou S."/>
            <person name="Gentzbittel L."/>
            <person name="Childs K.L."/>
            <person name="Yandell M."/>
            <person name="Gundlach H."/>
            <person name="Mayer K.F."/>
            <person name="Schwartz D.C."/>
            <person name="Town C.D."/>
        </authorList>
    </citation>
    <scope>GENOME REANNOTATION</scope>
    <source>
        <strain evidence="5 6">cv. Jemalong A17</strain>
    </source>
</reference>
<evidence type="ECO:0000313" key="6">
    <source>
        <dbReference type="Proteomes" id="UP000002051"/>
    </source>
</evidence>
<dbReference type="FunFam" id="1.10.8.270:FF:000028">
    <property type="entry name" value="TBC domain containing protein"/>
    <property type="match status" value="1"/>
</dbReference>
<gene>
    <name evidence="5" type="primary">11420029</name>
    <name evidence="3" type="ordered locus">MTR_4g068180</name>
    <name evidence="4" type="ORF">MtrunA17_Chr4g0033831</name>
</gene>
<organism evidence="3 6">
    <name type="scientific">Medicago truncatula</name>
    <name type="common">Barrel medic</name>
    <name type="synonym">Medicago tribuloides</name>
    <dbReference type="NCBI Taxonomy" id="3880"/>
    <lineage>
        <taxon>Eukaryota</taxon>
        <taxon>Viridiplantae</taxon>
        <taxon>Streptophyta</taxon>
        <taxon>Embryophyta</taxon>
        <taxon>Tracheophyta</taxon>
        <taxon>Spermatophyta</taxon>
        <taxon>Magnoliopsida</taxon>
        <taxon>eudicotyledons</taxon>
        <taxon>Gunneridae</taxon>
        <taxon>Pentapetalae</taxon>
        <taxon>rosids</taxon>
        <taxon>fabids</taxon>
        <taxon>Fabales</taxon>
        <taxon>Fabaceae</taxon>
        <taxon>Papilionoideae</taxon>
        <taxon>50 kb inversion clade</taxon>
        <taxon>NPAAA clade</taxon>
        <taxon>Hologalegina</taxon>
        <taxon>IRL clade</taxon>
        <taxon>Trifolieae</taxon>
        <taxon>Medicago</taxon>
    </lineage>
</organism>
<dbReference type="InterPro" id="IPR035969">
    <property type="entry name" value="Rab-GAP_TBC_sf"/>
</dbReference>
<dbReference type="EMBL" id="CM001220">
    <property type="protein sequence ID" value="AES89025.2"/>
    <property type="molecule type" value="Genomic_DNA"/>
</dbReference>
<feature type="compositionally biased region" description="Basic and acidic residues" evidence="1">
    <location>
        <begin position="1"/>
        <end position="12"/>
    </location>
</feature>
<accession>G7JEW7</accession>
<dbReference type="FunFam" id="1.10.10.750:FF:000007">
    <property type="entry name" value="TBC1 domain family member"/>
    <property type="match status" value="1"/>
</dbReference>
<dbReference type="FunFam" id="1.10.472.80:FF:000041">
    <property type="entry name" value="TBC domain containing protein"/>
    <property type="match status" value="1"/>
</dbReference>
<dbReference type="GO" id="GO:0005794">
    <property type="term" value="C:Golgi apparatus"/>
    <property type="evidence" value="ECO:0000318"/>
    <property type="project" value="GO_Central"/>
</dbReference>
<dbReference type="Gene3D" id="1.10.10.750">
    <property type="entry name" value="Ypt/Rab-GAP domain of gyp1p, domain 1"/>
    <property type="match status" value="1"/>
</dbReference>
<dbReference type="Gene3D" id="1.10.472.80">
    <property type="entry name" value="Ypt/Rab-GAP domain of gyp1p, domain 3"/>
    <property type="match status" value="1"/>
</dbReference>